<feature type="compositionally biased region" description="Basic and acidic residues" evidence="1">
    <location>
        <begin position="26"/>
        <end position="36"/>
    </location>
</feature>
<gene>
    <name evidence="2" type="ORF">KHLLAP_LOCUS3303</name>
</gene>
<dbReference type="PANTHER" id="PTHR28630">
    <property type="match status" value="1"/>
</dbReference>
<dbReference type="CDD" id="cd02970">
    <property type="entry name" value="PRX_like2"/>
    <property type="match status" value="1"/>
</dbReference>
<feature type="compositionally biased region" description="Low complexity" evidence="1">
    <location>
        <begin position="66"/>
        <end position="78"/>
    </location>
</feature>
<dbReference type="FunFam" id="3.40.30.10:FF:000404">
    <property type="entry name" value="WGS project CABT00000000 data, contig 2.14"/>
    <property type="match status" value="1"/>
</dbReference>
<dbReference type="InterPro" id="IPR032801">
    <property type="entry name" value="PXL2A/B/C"/>
</dbReference>
<feature type="compositionally biased region" description="Polar residues" evidence="1">
    <location>
        <begin position="39"/>
        <end position="49"/>
    </location>
</feature>
<sequence length="405" mass="43778">MATSLSTPEANVASAGNETADAPTLIKKEQTAKPDITEAPTTAHPQVSNVDEKPATSEKTAGNTPSSKETTAASAAATSHEETKSASTTPVPAAVASSTANDDTVNPPDFQGEVQTDNHLPSVQTLRKIEDYTVLDNDGKSHTFKSLYASHNVARRVLIIFIRHFFCGNCQEYLRTLSASITPDNLLQLPVSTFIAVVGCGSHELINTYIQETNCPFPVYADPTRRLYNELGMVRTLAMGAKPAYLQDRSVAHTVLSGIRQGLKQVKSGLVTKMGDQRQVGGEFLFEPATLAIDTPISTPQDESDNKFDLSIEDDKSNYEGSVKGEEKRITWCHRMRNTRDHCEVPELMEVLGLEGDGTPIKAGKRWQRALKQRKGTGLSMASQMGRMGLDAKGLNGGTKNGAKA</sequence>
<evidence type="ECO:0000313" key="3">
    <source>
        <dbReference type="Proteomes" id="UP001295740"/>
    </source>
</evidence>
<dbReference type="Pfam" id="PF13911">
    <property type="entry name" value="AhpC-TSA_2"/>
    <property type="match status" value="1"/>
</dbReference>
<dbReference type="PANTHER" id="PTHR28630:SF3">
    <property type="entry name" value="PEROXIREDOXIN-LIKE 2C"/>
    <property type="match status" value="1"/>
</dbReference>
<comment type="caution">
    <text evidence="2">The sequence shown here is derived from an EMBL/GenBank/DDBJ whole genome shotgun (WGS) entry which is preliminary data.</text>
</comment>
<evidence type="ECO:0000256" key="1">
    <source>
        <dbReference type="SAM" id="MobiDB-lite"/>
    </source>
</evidence>
<evidence type="ECO:0000313" key="2">
    <source>
        <dbReference type="EMBL" id="CAJ2502835.1"/>
    </source>
</evidence>
<keyword evidence="3" id="KW-1185">Reference proteome</keyword>
<dbReference type="InterPro" id="IPR036249">
    <property type="entry name" value="Thioredoxin-like_sf"/>
</dbReference>
<name>A0AAI8VDD8_9PEZI</name>
<feature type="compositionally biased region" description="Polar residues" evidence="1">
    <location>
        <begin position="1"/>
        <end position="17"/>
    </location>
</feature>
<protein>
    <submittedName>
        <fullName evidence="2">Uu.00g102290.m01.CDS01</fullName>
    </submittedName>
</protein>
<dbReference type="EMBL" id="CAUWAG010000004">
    <property type="protein sequence ID" value="CAJ2502835.1"/>
    <property type="molecule type" value="Genomic_DNA"/>
</dbReference>
<proteinExistence type="predicted"/>
<dbReference type="Proteomes" id="UP001295740">
    <property type="component" value="Unassembled WGS sequence"/>
</dbReference>
<dbReference type="AlphaFoldDB" id="A0AAI8VDD8"/>
<organism evidence="2 3">
    <name type="scientific">Anthostomella pinea</name>
    <dbReference type="NCBI Taxonomy" id="933095"/>
    <lineage>
        <taxon>Eukaryota</taxon>
        <taxon>Fungi</taxon>
        <taxon>Dikarya</taxon>
        <taxon>Ascomycota</taxon>
        <taxon>Pezizomycotina</taxon>
        <taxon>Sordariomycetes</taxon>
        <taxon>Xylariomycetidae</taxon>
        <taxon>Xylariales</taxon>
        <taxon>Xylariaceae</taxon>
        <taxon>Anthostomella</taxon>
    </lineage>
</organism>
<dbReference type="SUPFAM" id="SSF52833">
    <property type="entry name" value="Thioredoxin-like"/>
    <property type="match status" value="1"/>
</dbReference>
<accession>A0AAI8VDD8</accession>
<reference evidence="2" key="1">
    <citation type="submission" date="2023-10" db="EMBL/GenBank/DDBJ databases">
        <authorList>
            <person name="Hackl T."/>
        </authorList>
    </citation>
    <scope>NUCLEOTIDE SEQUENCE</scope>
</reference>
<feature type="region of interest" description="Disordered" evidence="1">
    <location>
        <begin position="1"/>
        <end position="119"/>
    </location>
</feature>
<dbReference type="Gene3D" id="3.40.30.10">
    <property type="entry name" value="Glutaredoxin"/>
    <property type="match status" value="1"/>
</dbReference>